<feature type="transmembrane region" description="Helical" evidence="2">
    <location>
        <begin position="77"/>
        <end position="97"/>
    </location>
</feature>
<keyword evidence="4" id="KW-1185">Reference proteome</keyword>
<dbReference type="InterPro" id="IPR010897">
    <property type="entry name" value="Spore_II_P"/>
</dbReference>
<feature type="compositionally biased region" description="Polar residues" evidence="1">
    <location>
        <begin position="216"/>
        <end position="233"/>
    </location>
</feature>
<dbReference type="AlphaFoldDB" id="A0A3B0C0E0"/>
<dbReference type="Proteomes" id="UP000282311">
    <property type="component" value="Unassembled WGS sequence"/>
</dbReference>
<reference evidence="3 4" key="1">
    <citation type="journal article" date="2007" name="Int. J. Syst. Evol. Microbiol.">
        <title>Paenibacillus ginsengarvi sp. nov., isolated from soil from ginseng cultivation.</title>
        <authorList>
            <person name="Yoon M.H."/>
            <person name="Ten L.N."/>
            <person name="Im W.T."/>
        </authorList>
    </citation>
    <scope>NUCLEOTIDE SEQUENCE [LARGE SCALE GENOMIC DNA]</scope>
    <source>
        <strain evidence="3 4">KCTC 13059</strain>
    </source>
</reference>
<gene>
    <name evidence="3" type="ORF">D7M11_21715</name>
</gene>
<keyword evidence="2" id="KW-0812">Transmembrane</keyword>
<comment type="caution">
    <text evidence="3">The sequence shown here is derived from an EMBL/GenBank/DDBJ whole genome shotgun (WGS) entry which is preliminary data.</text>
</comment>
<evidence type="ECO:0000313" key="3">
    <source>
        <dbReference type="EMBL" id="RKN78992.1"/>
    </source>
</evidence>
<evidence type="ECO:0000256" key="2">
    <source>
        <dbReference type="SAM" id="Phobius"/>
    </source>
</evidence>
<name>A0A3B0C0E0_9BACL</name>
<feature type="region of interest" description="Disordered" evidence="1">
    <location>
        <begin position="206"/>
        <end position="234"/>
    </location>
</feature>
<protein>
    <submittedName>
        <fullName evidence="3">Stage II sporulation protein P</fullName>
    </submittedName>
</protein>
<dbReference type="NCBIfam" id="TIGR02867">
    <property type="entry name" value="spore_II_P"/>
    <property type="match status" value="1"/>
</dbReference>
<accession>A0A3B0C0E0</accession>
<evidence type="ECO:0000256" key="1">
    <source>
        <dbReference type="SAM" id="MobiDB-lite"/>
    </source>
</evidence>
<keyword evidence="2" id="KW-0472">Membrane</keyword>
<evidence type="ECO:0000313" key="4">
    <source>
        <dbReference type="Proteomes" id="UP000282311"/>
    </source>
</evidence>
<sequence length="461" mass="49725">MSPQQFPSSVLGQNGRQTAGGAFFWRLSFYRSAAFHRVIPDRFHRQPGGIAMKWVVTTLNVSAVTRLWRAVRSMSRIFAALSIAVLLFLFVTGLYSLAQHKGAGSSSSLAMRGAAASLSASFFMDMLAMELPRLETGAQPSSFSAKNTISFLLRYWIGIAPGDPKSILASEIPGIRSEASAVLYSGQATQDTVYPADFTPPPDAFRPENGQAGTVPEQQAVPTPAQPQGNTGAKDTAVKEPQIFIYHSHNRESFLPELKSKGITSPDLAYDPNVNVTLVGKRLKDKIESGGIAALQSTTDYPSTVKEFNYAKSYAYSAVSVKEALAQHNQLGMIFDVHRDSLARDKTTVRIGGKDYAQVYFVVGKKNTGWERNSAFANSIHAELEKKMPGVSRGVYGKASNGNGEYNQSLSPNSILLEIGGPYNTLEEMYRTADLLADIIVSLQKNAVKANAPAGAPAAGG</sequence>
<dbReference type="EMBL" id="RBAH01000017">
    <property type="protein sequence ID" value="RKN78992.1"/>
    <property type="molecule type" value="Genomic_DNA"/>
</dbReference>
<organism evidence="3 4">
    <name type="scientific">Paenibacillus ginsengarvi</name>
    <dbReference type="NCBI Taxonomy" id="400777"/>
    <lineage>
        <taxon>Bacteria</taxon>
        <taxon>Bacillati</taxon>
        <taxon>Bacillota</taxon>
        <taxon>Bacilli</taxon>
        <taxon>Bacillales</taxon>
        <taxon>Paenibacillaceae</taxon>
        <taxon>Paenibacillus</taxon>
    </lineage>
</organism>
<keyword evidence="2" id="KW-1133">Transmembrane helix</keyword>
<proteinExistence type="predicted"/>
<dbReference type="Pfam" id="PF07454">
    <property type="entry name" value="SpoIIP"/>
    <property type="match status" value="1"/>
</dbReference>